<feature type="non-terminal residue" evidence="2">
    <location>
        <position position="79"/>
    </location>
</feature>
<feature type="non-terminal residue" evidence="2">
    <location>
        <position position="1"/>
    </location>
</feature>
<comment type="caution">
    <text evidence="2">The sequence shown here is derived from an EMBL/GenBank/DDBJ whole genome shotgun (WGS) entry which is preliminary data.</text>
</comment>
<dbReference type="EMBL" id="JACVVK020000125">
    <property type="protein sequence ID" value="KAK7490557.1"/>
    <property type="molecule type" value="Genomic_DNA"/>
</dbReference>
<protein>
    <submittedName>
        <fullName evidence="2">Uncharacterized protein</fullName>
    </submittedName>
</protein>
<evidence type="ECO:0000256" key="1">
    <source>
        <dbReference type="SAM" id="MobiDB-lite"/>
    </source>
</evidence>
<sequence>PARRAFLMRFVGAASTSPPTGSRSSLWNPPAQSGLTDDPVVNVLKFLESGDTMTRRAVEVLVSPELLYTQGLESSSYST</sequence>
<dbReference type="Proteomes" id="UP001519460">
    <property type="component" value="Unassembled WGS sequence"/>
</dbReference>
<dbReference type="AlphaFoldDB" id="A0ABD0KUU7"/>
<keyword evidence="3" id="KW-1185">Reference proteome</keyword>
<proteinExistence type="predicted"/>
<organism evidence="2 3">
    <name type="scientific">Batillaria attramentaria</name>
    <dbReference type="NCBI Taxonomy" id="370345"/>
    <lineage>
        <taxon>Eukaryota</taxon>
        <taxon>Metazoa</taxon>
        <taxon>Spiralia</taxon>
        <taxon>Lophotrochozoa</taxon>
        <taxon>Mollusca</taxon>
        <taxon>Gastropoda</taxon>
        <taxon>Caenogastropoda</taxon>
        <taxon>Sorbeoconcha</taxon>
        <taxon>Cerithioidea</taxon>
        <taxon>Batillariidae</taxon>
        <taxon>Batillaria</taxon>
    </lineage>
</organism>
<gene>
    <name evidence="2" type="ORF">BaRGS_00018160</name>
</gene>
<reference evidence="2 3" key="1">
    <citation type="journal article" date="2023" name="Sci. Data">
        <title>Genome assembly of the Korean intertidal mud-creeper Batillaria attramentaria.</title>
        <authorList>
            <person name="Patra A.K."/>
            <person name="Ho P.T."/>
            <person name="Jun S."/>
            <person name="Lee S.J."/>
            <person name="Kim Y."/>
            <person name="Won Y.J."/>
        </authorList>
    </citation>
    <scope>NUCLEOTIDE SEQUENCE [LARGE SCALE GENOMIC DNA]</scope>
    <source>
        <strain evidence="2">Wonlab-2016</strain>
    </source>
</reference>
<accession>A0ABD0KUU7</accession>
<evidence type="ECO:0000313" key="3">
    <source>
        <dbReference type="Proteomes" id="UP001519460"/>
    </source>
</evidence>
<evidence type="ECO:0000313" key="2">
    <source>
        <dbReference type="EMBL" id="KAK7490557.1"/>
    </source>
</evidence>
<feature type="region of interest" description="Disordered" evidence="1">
    <location>
        <begin position="14"/>
        <end position="34"/>
    </location>
</feature>
<name>A0ABD0KUU7_9CAEN</name>